<sequence length="166" mass="18470">MIEIRCGSIFDINAMAMVNPANISLLQGSGLCGLIHKRAGRELENHCKTLGKRHVGDVVITPSFQLEGVDWIIHACGPRWMGGNKGEADMLRQVYRNLFNACVEAGITSVAIPAIATGIYHFPLQEATEIALQQAIKYRDNPELRIVFVNADPEKHEIYTKMYAMM</sequence>
<dbReference type="KEGG" id="tput:QJT81_06010"/>
<dbReference type="Pfam" id="PF01661">
    <property type="entry name" value="Macro"/>
    <property type="match status" value="1"/>
</dbReference>
<dbReference type="EMBL" id="CP124756">
    <property type="protein sequence ID" value="WGZ95541.1"/>
    <property type="molecule type" value="Genomic_DNA"/>
</dbReference>
<evidence type="ECO:0000259" key="1">
    <source>
        <dbReference type="PROSITE" id="PS51154"/>
    </source>
</evidence>
<dbReference type="Gene3D" id="3.40.220.10">
    <property type="entry name" value="Leucine Aminopeptidase, subunit E, domain 1"/>
    <property type="match status" value="1"/>
</dbReference>
<dbReference type="SMART" id="SM00506">
    <property type="entry name" value="A1pp"/>
    <property type="match status" value="1"/>
</dbReference>
<dbReference type="InterPro" id="IPR002589">
    <property type="entry name" value="Macro_dom"/>
</dbReference>
<dbReference type="PROSITE" id="PS51154">
    <property type="entry name" value="MACRO"/>
    <property type="match status" value="1"/>
</dbReference>
<dbReference type="PANTHER" id="PTHR11106:SF27">
    <property type="entry name" value="MACRO DOMAIN-CONTAINING PROTEIN"/>
    <property type="match status" value="1"/>
</dbReference>
<dbReference type="PANTHER" id="PTHR11106">
    <property type="entry name" value="GANGLIOSIDE INDUCED DIFFERENTIATION ASSOCIATED PROTEIN 2-RELATED"/>
    <property type="match status" value="1"/>
</dbReference>
<protein>
    <submittedName>
        <fullName evidence="2">Macro domain-containing protein</fullName>
    </submittedName>
</protein>
<name>A0AA95HDY7_9GAMM</name>
<evidence type="ECO:0000313" key="2">
    <source>
        <dbReference type="EMBL" id="WGZ95541.1"/>
    </source>
</evidence>
<dbReference type="Proteomes" id="UP001301326">
    <property type="component" value="Chromosome"/>
</dbReference>
<dbReference type="SUPFAM" id="SSF52949">
    <property type="entry name" value="Macro domain-like"/>
    <property type="match status" value="1"/>
</dbReference>
<feature type="domain" description="Macro" evidence="1">
    <location>
        <begin position="1"/>
        <end position="166"/>
    </location>
</feature>
<organism evidence="2">
    <name type="scientific">Candidatus Thiothrix putei</name>
    <dbReference type="NCBI Taxonomy" id="3080811"/>
    <lineage>
        <taxon>Bacteria</taxon>
        <taxon>Pseudomonadati</taxon>
        <taxon>Pseudomonadota</taxon>
        <taxon>Gammaproteobacteria</taxon>
        <taxon>Thiotrichales</taxon>
        <taxon>Thiotrichaceae</taxon>
        <taxon>Thiothrix</taxon>
    </lineage>
</organism>
<proteinExistence type="predicted"/>
<reference evidence="2" key="2">
    <citation type="submission" date="2023-04" db="EMBL/GenBank/DDBJ databases">
        <authorList>
            <person name="Beletskiy A.V."/>
            <person name="Mardanov A.V."/>
            <person name="Ravin N.V."/>
        </authorList>
    </citation>
    <scope>NUCLEOTIDE SEQUENCE</scope>
    <source>
        <strain evidence="2">GKL-02</strain>
    </source>
</reference>
<reference evidence="2" key="1">
    <citation type="journal article" date="2023" name="Int. J. Mol. Sci.">
        <title>Metagenomics Revealed a New Genus 'Candidatus Thiocaldithrix dubininis' gen. nov., sp. nov. and a New Species 'Candidatus Thiothrix putei' sp. nov. in the Family Thiotrichaceae, Some Members of Which Have Traits of Both Na+- and H+-Motive Energetics.</title>
        <authorList>
            <person name="Ravin N.V."/>
            <person name="Muntyan M.S."/>
            <person name="Smolyakov D.D."/>
            <person name="Rudenko T.S."/>
            <person name="Beletsky A.V."/>
            <person name="Mardanov A.V."/>
            <person name="Grabovich M.Y."/>
        </authorList>
    </citation>
    <scope>NUCLEOTIDE SEQUENCE</scope>
    <source>
        <strain evidence="2">GKL-02</strain>
    </source>
</reference>
<dbReference type="InterPro" id="IPR043472">
    <property type="entry name" value="Macro_dom-like"/>
</dbReference>
<gene>
    <name evidence="2" type="ORF">QJT81_06010</name>
</gene>
<dbReference type="AlphaFoldDB" id="A0AA95HDY7"/>
<accession>A0AA95HDY7</accession>